<dbReference type="Gene3D" id="2.60.120.680">
    <property type="entry name" value="GOLD domain"/>
    <property type="match status" value="1"/>
</dbReference>
<gene>
    <name evidence="2" type="ORF">TL16_g05372</name>
</gene>
<feature type="region of interest" description="Disordered" evidence="1">
    <location>
        <begin position="1"/>
        <end position="53"/>
    </location>
</feature>
<dbReference type="InterPro" id="IPR036598">
    <property type="entry name" value="GOLD_dom_sf"/>
</dbReference>
<feature type="region of interest" description="Disordered" evidence="1">
    <location>
        <begin position="77"/>
        <end position="107"/>
    </location>
</feature>
<dbReference type="Proteomes" id="UP001162640">
    <property type="component" value="Unassembled WGS sequence"/>
</dbReference>
<sequence length="492" mass="52150">MDSPSATSPPPAPPSTPMSLRPTPVNTTPGTDDVVDVSLASSQGATPTNGNSEVNTAAAISASLNLDEVKTKLSISGSTSSPAITIPPDPPGSPQIAPAPHNTPVPNNTPLISHIKENLLSPAQVALHNRFPQTAEKMEIMVMEGFNKAEGWKDGGLSSLYGLTDLTKEKIGETTTKITDTTNNLTAKISETTNNLTTKVVETTETLKVQVRENTKNAVAGVGNLTNAGISGAANLTETARTSIISGTRDIGGLVGGVVGGVQLRIVGGLNDVQQVVGERIVSIRIMTKSAVDKSVEVVRDQTGKVIEKTDVVRAGVEDVVGKWLEHVRDNEKVEKVLTTLGEVAVRAGIKGGPNASYDEFKAKPGVEEFELSRGEEKSVTYVVKPGQTLFYEFAVQNYDVGFSLSLRTQGDGGSSESDIISFERFQSGKVERGSVGCGDLEKVFTVKFGNGYGWRGKSVSLRVSVVDEKKDEEGGEEEKVLEEKVQEKTEA</sequence>
<protein>
    <submittedName>
        <fullName evidence="2">Uncharacterized protein</fullName>
    </submittedName>
</protein>
<accession>A0A9W7E9U4</accession>
<dbReference type="Gene3D" id="1.20.120.20">
    <property type="entry name" value="Apolipoprotein"/>
    <property type="match status" value="1"/>
</dbReference>
<feature type="compositionally biased region" description="Pro residues" evidence="1">
    <location>
        <begin position="7"/>
        <end position="16"/>
    </location>
</feature>
<feature type="compositionally biased region" description="Polar residues" evidence="1">
    <location>
        <begin position="39"/>
        <end position="53"/>
    </location>
</feature>
<comment type="caution">
    <text evidence="2">The sequence shown here is derived from an EMBL/GenBank/DDBJ whole genome shotgun (WGS) entry which is preliminary data.</text>
</comment>
<evidence type="ECO:0000256" key="1">
    <source>
        <dbReference type="SAM" id="MobiDB-lite"/>
    </source>
</evidence>
<feature type="region of interest" description="Disordered" evidence="1">
    <location>
        <begin position="468"/>
        <end position="492"/>
    </location>
</feature>
<name>A0A9W7E9U4_9STRA</name>
<dbReference type="AlphaFoldDB" id="A0A9W7E9U4"/>
<dbReference type="SUPFAM" id="SSF101576">
    <property type="entry name" value="Supernatant protein factor (SPF), C-terminal domain"/>
    <property type="match status" value="1"/>
</dbReference>
<evidence type="ECO:0000313" key="3">
    <source>
        <dbReference type="Proteomes" id="UP001162640"/>
    </source>
</evidence>
<organism evidence="2 3">
    <name type="scientific">Triparma laevis f. inornata</name>
    <dbReference type="NCBI Taxonomy" id="1714386"/>
    <lineage>
        <taxon>Eukaryota</taxon>
        <taxon>Sar</taxon>
        <taxon>Stramenopiles</taxon>
        <taxon>Ochrophyta</taxon>
        <taxon>Bolidophyceae</taxon>
        <taxon>Parmales</taxon>
        <taxon>Triparmaceae</taxon>
        <taxon>Triparma</taxon>
    </lineage>
</organism>
<proteinExistence type="predicted"/>
<evidence type="ECO:0000313" key="2">
    <source>
        <dbReference type="EMBL" id="GMH70295.1"/>
    </source>
</evidence>
<dbReference type="EMBL" id="BLQM01000156">
    <property type="protein sequence ID" value="GMH70295.1"/>
    <property type="molecule type" value="Genomic_DNA"/>
</dbReference>
<reference evidence="3" key="1">
    <citation type="journal article" date="2023" name="Commun. Biol.">
        <title>Genome analysis of Parmales, the sister group of diatoms, reveals the evolutionary specialization of diatoms from phago-mixotrophs to photoautotrophs.</title>
        <authorList>
            <person name="Ban H."/>
            <person name="Sato S."/>
            <person name="Yoshikawa S."/>
            <person name="Yamada K."/>
            <person name="Nakamura Y."/>
            <person name="Ichinomiya M."/>
            <person name="Sato N."/>
            <person name="Blanc-Mathieu R."/>
            <person name="Endo H."/>
            <person name="Kuwata A."/>
            <person name="Ogata H."/>
        </authorList>
    </citation>
    <scope>NUCLEOTIDE SEQUENCE [LARGE SCALE GENOMIC DNA]</scope>
</reference>